<evidence type="ECO:0000313" key="2">
    <source>
        <dbReference type="Proteomes" id="UP000784294"/>
    </source>
</evidence>
<evidence type="ECO:0008006" key="3">
    <source>
        <dbReference type="Google" id="ProtNLM"/>
    </source>
</evidence>
<dbReference type="InterPro" id="IPR036918">
    <property type="entry name" value="Pyrv_Knase_C_sf"/>
</dbReference>
<dbReference type="SUPFAM" id="SSF52935">
    <property type="entry name" value="PK C-terminal domain-like"/>
    <property type="match status" value="1"/>
</dbReference>
<name>A0A448WHN1_9PLAT</name>
<gene>
    <name evidence="1" type="ORF">PXEA_LOCUS5413</name>
</gene>
<protein>
    <recommendedName>
        <fullName evidence="3">Pyruvate kinase C-terminal domain-containing protein</fullName>
    </recommendedName>
</protein>
<dbReference type="EMBL" id="CAAALY010013409">
    <property type="protein sequence ID" value="VEL11973.1"/>
    <property type="molecule type" value="Genomic_DNA"/>
</dbReference>
<dbReference type="Proteomes" id="UP000784294">
    <property type="component" value="Unassembled WGS sequence"/>
</dbReference>
<accession>A0A448WHN1</accession>
<sequence>MLEPHNGSSIPSIMVAIAVTVSQICREAEAAIFHEQLRSDLKRAREFQGMHITDPMQTAAHAAVEAACRAHASAIFVVTSTGKWVLLYFCFVARISFHFWF</sequence>
<dbReference type="Gene3D" id="3.40.1380.20">
    <property type="entry name" value="Pyruvate kinase, C-terminal domain"/>
    <property type="match status" value="1"/>
</dbReference>
<dbReference type="AlphaFoldDB" id="A0A448WHN1"/>
<keyword evidence="2" id="KW-1185">Reference proteome</keyword>
<evidence type="ECO:0000313" key="1">
    <source>
        <dbReference type="EMBL" id="VEL11973.1"/>
    </source>
</evidence>
<organism evidence="1 2">
    <name type="scientific">Protopolystoma xenopodis</name>
    <dbReference type="NCBI Taxonomy" id="117903"/>
    <lineage>
        <taxon>Eukaryota</taxon>
        <taxon>Metazoa</taxon>
        <taxon>Spiralia</taxon>
        <taxon>Lophotrochozoa</taxon>
        <taxon>Platyhelminthes</taxon>
        <taxon>Monogenea</taxon>
        <taxon>Polyopisthocotylea</taxon>
        <taxon>Polystomatidea</taxon>
        <taxon>Polystomatidae</taxon>
        <taxon>Protopolystoma</taxon>
    </lineage>
</organism>
<comment type="caution">
    <text evidence="1">The sequence shown here is derived from an EMBL/GenBank/DDBJ whole genome shotgun (WGS) entry which is preliminary data.</text>
</comment>
<proteinExistence type="predicted"/>
<reference evidence="1" key="1">
    <citation type="submission" date="2018-11" db="EMBL/GenBank/DDBJ databases">
        <authorList>
            <consortium name="Pathogen Informatics"/>
        </authorList>
    </citation>
    <scope>NUCLEOTIDE SEQUENCE</scope>
</reference>